<organism evidence="1">
    <name type="scientific">invertebrate metagenome</name>
    <dbReference type="NCBI Taxonomy" id="1711999"/>
    <lineage>
        <taxon>unclassified sequences</taxon>
        <taxon>metagenomes</taxon>
        <taxon>organismal metagenomes</taxon>
    </lineage>
</organism>
<proteinExistence type="predicted"/>
<name>A0A2H9T2X6_9ZZZZ</name>
<accession>A0A2H9T2X6</accession>
<reference evidence="1" key="1">
    <citation type="journal article" date="2017" name="Appl. Environ. Microbiol.">
        <title>Molecular characterization of an Endozoicomonas-like organism causing infection in king scallop Pecten maximus L.</title>
        <authorList>
            <person name="Cano I."/>
            <person name="van Aerle R."/>
            <person name="Ross S."/>
            <person name="Verner-Jeffreys D.W."/>
            <person name="Paley R.K."/>
            <person name="Rimmer G."/>
            <person name="Ryder D."/>
            <person name="Hooper P."/>
            <person name="Stone D."/>
            <person name="Feist S.W."/>
        </authorList>
    </citation>
    <scope>NUCLEOTIDE SEQUENCE</scope>
</reference>
<gene>
    <name evidence="1" type="ORF">CI610_03523</name>
</gene>
<protein>
    <submittedName>
        <fullName evidence="1">Uncharacterized protein</fullName>
    </submittedName>
</protein>
<comment type="caution">
    <text evidence="1">The sequence shown here is derived from an EMBL/GenBank/DDBJ whole genome shotgun (WGS) entry which is preliminary data.</text>
</comment>
<evidence type="ECO:0000313" key="1">
    <source>
        <dbReference type="EMBL" id="PJE77551.1"/>
    </source>
</evidence>
<sequence>MTLLHVICIGCQVTDICNSCFDIDVHLLKGDKFSQNCFKKNSHIMSVLD</sequence>
<dbReference type="AlphaFoldDB" id="A0A2H9T2X6"/>
<dbReference type="EMBL" id="NSIT01000515">
    <property type="protein sequence ID" value="PJE77551.1"/>
    <property type="molecule type" value="Genomic_DNA"/>
</dbReference>